<name>A0A4Q7MQ17_9BACT</name>
<accession>A0A4Q7MQ17</accession>
<dbReference type="RefSeq" id="WP_130541322.1">
    <property type="nucleotide sequence ID" value="NZ_CP042431.1"/>
</dbReference>
<dbReference type="Pfam" id="PF19579">
    <property type="entry name" value="FtsL_2"/>
    <property type="match status" value="1"/>
</dbReference>
<evidence type="ECO:0000313" key="3">
    <source>
        <dbReference type="Proteomes" id="UP000293874"/>
    </source>
</evidence>
<dbReference type="InterPro" id="IPR045755">
    <property type="entry name" value="FtsL-like"/>
</dbReference>
<comment type="caution">
    <text evidence="2">The sequence shown here is derived from an EMBL/GenBank/DDBJ whole genome shotgun (WGS) entry which is preliminary data.</text>
</comment>
<keyword evidence="1" id="KW-0472">Membrane</keyword>
<dbReference type="OrthoDB" id="981249at2"/>
<keyword evidence="1" id="KW-1133">Transmembrane helix</keyword>
<gene>
    <name evidence="2" type="ORF">EV199_2687</name>
</gene>
<sequence>MSDEKEIREAKEAREARREWLKIFSYRWITRNIPFFLFLAALAVVYIYNGHYADKTIRSINKVSKELKELHHEYKTLKSEVMFRSKQSELAKAVDTLGLKELTVPPIVLRDSVYKADSLMKKR</sequence>
<organism evidence="2 3">
    <name type="scientific">Pseudobacter ginsenosidimutans</name>
    <dbReference type="NCBI Taxonomy" id="661488"/>
    <lineage>
        <taxon>Bacteria</taxon>
        <taxon>Pseudomonadati</taxon>
        <taxon>Bacteroidota</taxon>
        <taxon>Chitinophagia</taxon>
        <taxon>Chitinophagales</taxon>
        <taxon>Chitinophagaceae</taxon>
        <taxon>Pseudobacter</taxon>
    </lineage>
</organism>
<keyword evidence="3" id="KW-1185">Reference proteome</keyword>
<protein>
    <recommendedName>
        <fullName evidence="4">Cell division protein FtsL</fullName>
    </recommendedName>
</protein>
<evidence type="ECO:0008006" key="4">
    <source>
        <dbReference type="Google" id="ProtNLM"/>
    </source>
</evidence>
<dbReference type="Proteomes" id="UP000293874">
    <property type="component" value="Unassembled WGS sequence"/>
</dbReference>
<dbReference type="EMBL" id="SGXA01000002">
    <property type="protein sequence ID" value="RZS70792.1"/>
    <property type="molecule type" value="Genomic_DNA"/>
</dbReference>
<proteinExistence type="predicted"/>
<evidence type="ECO:0000256" key="1">
    <source>
        <dbReference type="SAM" id="Phobius"/>
    </source>
</evidence>
<feature type="transmembrane region" description="Helical" evidence="1">
    <location>
        <begin position="28"/>
        <end position="48"/>
    </location>
</feature>
<keyword evidence="1" id="KW-0812">Transmembrane</keyword>
<reference evidence="2 3" key="1">
    <citation type="submission" date="2019-02" db="EMBL/GenBank/DDBJ databases">
        <title>Genomic Encyclopedia of Type Strains, Phase IV (KMG-IV): sequencing the most valuable type-strain genomes for metagenomic binning, comparative biology and taxonomic classification.</title>
        <authorList>
            <person name="Goeker M."/>
        </authorList>
    </citation>
    <scope>NUCLEOTIDE SEQUENCE [LARGE SCALE GENOMIC DNA]</scope>
    <source>
        <strain evidence="2 3">DSM 18116</strain>
    </source>
</reference>
<dbReference type="AlphaFoldDB" id="A0A4Q7MQ17"/>
<evidence type="ECO:0000313" key="2">
    <source>
        <dbReference type="EMBL" id="RZS70792.1"/>
    </source>
</evidence>